<name>A0A6A7A1H7_9PLEO</name>
<protein>
    <submittedName>
        <fullName evidence="1">Uncharacterized protein</fullName>
    </submittedName>
</protein>
<gene>
    <name evidence="1" type="ORF">CC86DRAFT_31880</name>
</gene>
<evidence type="ECO:0000313" key="2">
    <source>
        <dbReference type="Proteomes" id="UP000799424"/>
    </source>
</evidence>
<accession>A0A6A7A1H7</accession>
<dbReference type="EMBL" id="MU006226">
    <property type="protein sequence ID" value="KAF2826557.1"/>
    <property type="molecule type" value="Genomic_DNA"/>
</dbReference>
<proteinExistence type="predicted"/>
<organism evidence="1 2">
    <name type="scientific">Ophiobolus disseminans</name>
    <dbReference type="NCBI Taxonomy" id="1469910"/>
    <lineage>
        <taxon>Eukaryota</taxon>
        <taxon>Fungi</taxon>
        <taxon>Dikarya</taxon>
        <taxon>Ascomycota</taxon>
        <taxon>Pezizomycotina</taxon>
        <taxon>Dothideomycetes</taxon>
        <taxon>Pleosporomycetidae</taxon>
        <taxon>Pleosporales</taxon>
        <taxon>Pleosporineae</taxon>
        <taxon>Phaeosphaeriaceae</taxon>
        <taxon>Ophiobolus</taxon>
    </lineage>
</organism>
<dbReference type="Proteomes" id="UP000799424">
    <property type="component" value="Unassembled WGS sequence"/>
</dbReference>
<dbReference type="AlphaFoldDB" id="A0A6A7A1H7"/>
<reference evidence="1" key="1">
    <citation type="journal article" date="2020" name="Stud. Mycol.">
        <title>101 Dothideomycetes genomes: a test case for predicting lifestyles and emergence of pathogens.</title>
        <authorList>
            <person name="Haridas S."/>
            <person name="Albert R."/>
            <person name="Binder M."/>
            <person name="Bloem J."/>
            <person name="Labutti K."/>
            <person name="Salamov A."/>
            <person name="Andreopoulos B."/>
            <person name="Baker S."/>
            <person name="Barry K."/>
            <person name="Bills G."/>
            <person name="Bluhm B."/>
            <person name="Cannon C."/>
            <person name="Castanera R."/>
            <person name="Culley D."/>
            <person name="Daum C."/>
            <person name="Ezra D."/>
            <person name="Gonzalez J."/>
            <person name="Henrissat B."/>
            <person name="Kuo A."/>
            <person name="Liang C."/>
            <person name="Lipzen A."/>
            <person name="Lutzoni F."/>
            <person name="Magnuson J."/>
            <person name="Mondo S."/>
            <person name="Nolan M."/>
            <person name="Ohm R."/>
            <person name="Pangilinan J."/>
            <person name="Park H.-J."/>
            <person name="Ramirez L."/>
            <person name="Alfaro M."/>
            <person name="Sun H."/>
            <person name="Tritt A."/>
            <person name="Yoshinaga Y."/>
            <person name="Zwiers L.-H."/>
            <person name="Turgeon B."/>
            <person name="Goodwin S."/>
            <person name="Spatafora J."/>
            <person name="Crous P."/>
            <person name="Grigoriev I."/>
        </authorList>
    </citation>
    <scope>NUCLEOTIDE SEQUENCE</scope>
    <source>
        <strain evidence="1">CBS 113818</strain>
    </source>
</reference>
<evidence type="ECO:0000313" key="1">
    <source>
        <dbReference type="EMBL" id="KAF2826557.1"/>
    </source>
</evidence>
<sequence>MAYCIRMLLETYLAWCCPYRSLAPLVLVVLPMCNQARTLSGSPTPSYSICSTCLQISSLTEEDLVLWGCLHIPATSDCPCGQWSVEDANRY</sequence>
<keyword evidence="2" id="KW-1185">Reference proteome</keyword>